<sequence>MSDFGSSPGGGEYRDRANRRDSDRNSNATDTSNTSNTPSLVHSPSSSYGTVASNHSYRPLAPRHNPFTTTNYRKSLELVAFDGAPPSPTQMLKDSSMKSSASTMTSFRVAEASDLSYENRRKSSSNKYDQIVDNGLKEQRFSHDAVRTSSKTR</sequence>
<feature type="region of interest" description="Disordered" evidence="1">
    <location>
        <begin position="83"/>
        <end position="153"/>
    </location>
</feature>
<dbReference type="RefSeq" id="XP_023625487.1">
    <property type="nucleotide sequence ID" value="XM_023769719.1"/>
</dbReference>
<evidence type="ECO:0000256" key="1">
    <source>
        <dbReference type="SAM" id="MobiDB-lite"/>
    </source>
</evidence>
<reference evidence="2 3" key="1">
    <citation type="submission" date="2016-03" db="EMBL/GenBank/DDBJ databases">
        <authorList>
            <person name="Ploux O."/>
        </authorList>
    </citation>
    <scope>NUCLEOTIDE SEQUENCE [LARGE SCALE GENOMIC DNA]</scope>
    <source>
        <strain evidence="2 3">URUG2</strain>
    </source>
</reference>
<feature type="compositionally biased region" description="Basic and acidic residues" evidence="1">
    <location>
        <begin position="135"/>
        <end position="146"/>
    </location>
</feature>
<gene>
    <name evidence="2" type="ORF">RCC_04441</name>
</gene>
<protein>
    <submittedName>
        <fullName evidence="2">Uncharacterized protein</fullName>
    </submittedName>
</protein>
<dbReference type="Proteomes" id="UP000225277">
    <property type="component" value="Unassembled WGS sequence"/>
</dbReference>
<feature type="compositionally biased region" description="Low complexity" evidence="1">
    <location>
        <begin position="25"/>
        <end position="37"/>
    </location>
</feature>
<accession>A0A2D3V1Q2</accession>
<organism evidence="2 3">
    <name type="scientific">Ramularia collo-cygni</name>
    <dbReference type="NCBI Taxonomy" id="112498"/>
    <lineage>
        <taxon>Eukaryota</taxon>
        <taxon>Fungi</taxon>
        <taxon>Dikarya</taxon>
        <taxon>Ascomycota</taxon>
        <taxon>Pezizomycotina</taxon>
        <taxon>Dothideomycetes</taxon>
        <taxon>Dothideomycetidae</taxon>
        <taxon>Mycosphaerellales</taxon>
        <taxon>Mycosphaerellaceae</taxon>
        <taxon>Ramularia</taxon>
    </lineage>
</organism>
<evidence type="ECO:0000313" key="2">
    <source>
        <dbReference type="EMBL" id="CZT18597.1"/>
    </source>
</evidence>
<dbReference type="EMBL" id="FJUY01000006">
    <property type="protein sequence ID" value="CZT18597.1"/>
    <property type="molecule type" value="Genomic_DNA"/>
</dbReference>
<dbReference type="GeneID" id="35599615"/>
<feature type="compositionally biased region" description="Polar residues" evidence="1">
    <location>
        <begin position="38"/>
        <end position="56"/>
    </location>
</feature>
<dbReference type="AlphaFoldDB" id="A0A2D3V1Q2"/>
<name>A0A2D3V1Q2_9PEZI</name>
<evidence type="ECO:0000313" key="3">
    <source>
        <dbReference type="Proteomes" id="UP000225277"/>
    </source>
</evidence>
<keyword evidence="3" id="KW-1185">Reference proteome</keyword>
<feature type="region of interest" description="Disordered" evidence="1">
    <location>
        <begin position="1"/>
        <end position="69"/>
    </location>
</feature>
<feature type="compositionally biased region" description="Basic and acidic residues" evidence="1">
    <location>
        <begin position="12"/>
        <end position="24"/>
    </location>
</feature>
<proteinExistence type="predicted"/>
<dbReference type="OrthoDB" id="3599883at2759"/>
<feature type="compositionally biased region" description="Low complexity" evidence="1">
    <location>
        <begin position="97"/>
        <end position="106"/>
    </location>
</feature>